<name>A0A1H1ZLQ6_9ACTN</name>
<dbReference type="InterPro" id="IPR009057">
    <property type="entry name" value="Homeodomain-like_sf"/>
</dbReference>
<keyword evidence="3" id="KW-0804">Transcription</keyword>
<sequence>MTKGGETKTAILHRGVATAFRVGLGGLTIGELARDTGLSKSGLYAHFRSKEALQLDVLAQARAEFIDAVLRPAVAVPRGEPRVRELFVRWRDSGGQRVPGCCLFVKALTEFEGQDGAVHDQLIQDHRDLYDSVAQIFGTGISEGQFRADADPMQLAFALGGIMYAGYHWSSVVGPAEATSRSQRAFEDLLNSVRS</sequence>
<evidence type="ECO:0000259" key="5">
    <source>
        <dbReference type="PROSITE" id="PS50977"/>
    </source>
</evidence>
<dbReference type="Proteomes" id="UP000199103">
    <property type="component" value="Chromosome I"/>
</dbReference>
<gene>
    <name evidence="6" type="ORF">SAMN04489812_5291</name>
</gene>
<protein>
    <submittedName>
        <fullName evidence="6">DNA-binding transcriptional regulator, AcrR family</fullName>
    </submittedName>
</protein>
<accession>A0A1H1ZLQ6</accession>
<dbReference type="SUPFAM" id="SSF46689">
    <property type="entry name" value="Homeodomain-like"/>
    <property type="match status" value="1"/>
</dbReference>
<keyword evidence="2 4" id="KW-0238">DNA-binding</keyword>
<dbReference type="Gene3D" id="1.10.357.10">
    <property type="entry name" value="Tetracycline Repressor, domain 2"/>
    <property type="match status" value="1"/>
</dbReference>
<dbReference type="OrthoDB" id="326421at2"/>
<proteinExistence type="predicted"/>
<evidence type="ECO:0000256" key="1">
    <source>
        <dbReference type="ARBA" id="ARBA00023015"/>
    </source>
</evidence>
<feature type="domain" description="HTH tetR-type" evidence="5">
    <location>
        <begin position="5"/>
        <end position="65"/>
    </location>
</feature>
<organism evidence="6 7">
    <name type="scientific">Microlunatus soli</name>
    <dbReference type="NCBI Taxonomy" id="630515"/>
    <lineage>
        <taxon>Bacteria</taxon>
        <taxon>Bacillati</taxon>
        <taxon>Actinomycetota</taxon>
        <taxon>Actinomycetes</taxon>
        <taxon>Propionibacteriales</taxon>
        <taxon>Propionibacteriaceae</taxon>
        <taxon>Microlunatus</taxon>
    </lineage>
</organism>
<keyword evidence="7" id="KW-1185">Reference proteome</keyword>
<feature type="DNA-binding region" description="H-T-H motif" evidence="4">
    <location>
        <begin position="28"/>
        <end position="47"/>
    </location>
</feature>
<evidence type="ECO:0000256" key="3">
    <source>
        <dbReference type="ARBA" id="ARBA00023163"/>
    </source>
</evidence>
<keyword evidence="1" id="KW-0805">Transcription regulation</keyword>
<evidence type="ECO:0000313" key="7">
    <source>
        <dbReference type="Proteomes" id="UP000199103"/>
    </source>
</evidence>
<dbReference type="InterPro" id="IPR001647">
    <property type="entry name" value="HTH_TetR"/>
</dbReference>
<dbReference type="InterPro" id="IPR011075">
    <property type="entry name" value="TetR_C"/>
</dbReference>
<dbReference type="Gene3D" id="1.10.10.60">
    <property type="entry name" value="Homeodomain-like"/>
    <property type="match status" value="1"/>
</dbReference>
<dbReference type="GO" id="GO:0003677">
    <property type="term" value="F:DNA binding"/>
    <property type="evidence" value="ECO:0007669"/>
    <property type="project" value="UniProtKB-UniRule"/>
</dbReference>
<evidence type="ECO:0000256" key="2">
    <source>
        <dbReference type="ARBA" id="ARBA00023125"/>
    </source>
</evidence>
<dbReference type="PANTHER" id="PTHR47506:SF6">
    <property type="entry name" value="HTH-TYPE TRANSCRIPTIONAL REPRESSOR NEMR"/>
    <property type="match status" value="1"/>
</dbReference>
<dbReference type="RefSeq" id="WP_091529198.1">
    <property type="nucleotide sequence ID" value="NZ_LT629772.1"/>
</dbReference>
<dbReference type="AlphaFoldDB" id="A0A1H1ZLQ6"/>
<dbReference type="EMBL" id="LT629772">
    <property type="protein sequence ID" value="SDT34372.1"/>
    <property type="molecule type" value="Genomic_DNA"/>
</dbReference>
<dbReference type="PROSITE" id="PS50977">
    <property type="entry name" value="HTH_TETR_2"/>
    <property type="match status" value="1"/>
</dbReference>
<dbReference type="InterPro" id="IPR036271">
    <property type="entry name" value="Tet_transcr_reg_TetR-rel_C_sf"/>
</dbReference>
<dbReference type="STRING" id="630515.SAMN04489812_5291"/>
<reference evidence="6 7" key="1">
    <citation type="submission" date="2016-10" db="EMBL/GenBank/DDBJ databases">
        <authorList>
            <person name="de Groot N.N."/>
        </authorList>
    </citation>
    <scope>NUCLEOTIDE SEQUENCE [LARGE SCALE GENOMIC DNA]</scope>
    <source>
        <strain evidence="6 7">DSM 21800</strain>
    </source>
</reference>
<evidence type="ECO:0000256" key="4">
    <source>
        <dbReference type="PROSITE-ProRule" id="PRU00335"/>
    </source>
</evidence>
<dbReference type="PANTHER" id="PTHR47506">
    <property type="entry name" value="TRANSCRIPTIONAL REGULATORY PROTEIN"/>
    <property type="match status" value="1"/>
</dbReference>
<dbReference type="SUPFAM" id="SSF48498">
    <property type="entry name" value="Tetracyclin repressor-like, C-terminal domain"/>
    <property type="match status" value="1"/>
</dbReference>
<dbReference type="Pfam" id="PF16925">
    <property type="entry name" value="TetR_C_13"/>
    <property type="match status" value="1"/>
</dbReference>
<evidence type="ECO:0000313" key="6">
    <source>
        <dbReference type="EMBL" id="SDT34372.1"/>
    </source>
</evidence>
<dbReference type="Pfam" id="PF00440">
    <property type="entry name" value="TetR_N"/>
    <property type="match status" value="1"/>
</dbReference>